<dbReference type="Proteomes" id="UP000018936">
    <property type="component" value="Unassembled WGS sequence"/>
</dbReference>
<feature type="region of interest" description="Disordered" evidence="1">
    <location>
        <begin position="1"/>
        <end position="173"/>
    </location>
</feature>
<protein>
    <submittedName>
        <fullName evidence="2">Zinc finger CCCH domain-containing protein 13</fullName>
    </submittedName>
</protein>
<feature type="compositionally biased region" description="Basic and acidic residues" evidence="1">
    <location>
        <begin position="75"/>
        <end position="126"/>
    </location>
</feature>
<dbReference type="EMBL" id="AZIM01005236">
    <property type="protein sequence ID" value="ETE59784.1"/>
    <property type="molecule type" value="Genomic_DNA"/>
</dbReference>
<reference evidence="2 3" key="1">
    <citation type="journal article" date="2013" name="Proc. Natl. Acad. Sci. U.S.A.">
        <title>The king cobra genome reveals dynamic gene evolution and adaptation in the snake venom system.</title>
        <authorList>
            <person name="Vonk F.J."/>
            <person name="Casewell N.R."/>
            <person name="Henkel C.V."/>
            <person name="Heimberg A.M."/>
            <person name="Jansen H.J."/>
            <person name="McCleary R.J."/>
            <person name="Kerkkamp H.M."/>
            <person name="Vos R.A."/>
            <person name="Guerreiro I."/>
            <person name="Calvete J.J."/>
            <person name="Wuster W."/>
            <person name="Woods A.E."/>
            <person name="Logan J.M."/>
            <person name="Harrison R.A."/>
            <person name="Castoe T.A."/>
            <person name="de Koning A.P."/>
            <person name="Pollock D.D."/>
            <person name="Yandell M."/>
            <person name="Calderon D."/>
            <person name="Renjifo C."/>
            <person name="Currier R.B."/>
            <person name="Salgado D."/>
            <person name="Pla D."/>
            <person name="Sanz L."/>
            <person name="Hyder A.S."/>
            <person name="Ribeiro J.M."/>
            <person name="Arntzen J.W."/>
            <person name="van den Thillart G.E."/>
            <person name="Boetzer M."/>
            <person name="Pirovano W."/>
            <person name="Dirks R.P."/>
            <person name="Spaink H.P."/>
            <person name="Duboule D."/>
            <person name="McGlinn E."/>
            <person name="Kini R.M."/>
            <person name="Richardson M.K."/>
        </authorList>
    </citation>
    <scope>NUCLEOTIDE SEQUENCE</scope>
    <source>
        <tissue evidence="2">Blood</tissue>
    </source>
</reference>
<feature type="compositionally biased region" description="Basic residues" evidence="1">
    <location>
        <begin position="127"/>
        <end position="143"/>
    </location>
</feature>
<proteinExistence type="predicted"/>
<name>V8NBY2_OPHHA</name>
<feature type="compositionally biased region" description="Basic and acidic residues" evidence="1">
    <location>
        <begin position="10"/>
        <end position="29"/>
    </location>
</feature>
<sequence>MSLCLLICHSPDRGGAEEEENSNKSRFGDWDQPAGKEKKRNKREGGKEGRKEGRKVRGRERRREGGRKVRGRERGRKESEREGGREVRVREEGREEGRKEGEREGERKEGEREGGRKEGEKVEGRERRKKDERKGGRKKRGKEGRKERKLDQPNHTTLPPSPLHPEKLGRVPAEPFSTPIMQLRARLSLIRLSCEPHLFAHIAAGNYGEDESTGKGLGAQRFTACGPHFD</sequence>
<evidence type="ECO:0000256" key="1">
    <source>
        <dbReference type="SAM" id="MobiDB-lite"/>
    </source>
</evidence>
<evidence type="ECO:0000313" key="2">
    <source>
        <dbReference type="EMBL" id="ETE59784.1"/>
    </source>
</evidence>
<evidence type="ECO:0000313" key="3">
    <source>
        <dbReference type="Proteomes" id="UP000018936"/>
    </source>
</evidence>
<organism evidence="2 3">
    <name type="scientific">Ophiophagus hannah</name>
    <name type="common">King cobra</name>
    <name type="synonym">Naja hannah</name>
    <dbReference type="NCBI Taxonomy" id="8665"/>
    <lineage>
        <taxon>Eukaryota</taxon>
        <taxon>Metazoa</taxon>
        <taxon>Chordata</taxon>
        <taxon>Craniata</taxon>
        <taxon>Vertebrata</taxon>
        <taxon>Euteleostomi</taxon>
        <taxon>Lepidosauria</taxon>
        <taxon>Squamata</taxon>
        <taxon>Bifurcata</taxon>
        <taxon>Unidentata</taxon>
        <taxon>Episquamata</taxon>
        <taxon>Toxicofera</taxon>
        <taxon>Serpentes</taxon>
        <taxon>Colubroidea</taxon>
        <taxon>Elapidae</taxon>
        <taxon>Elapinae</taxon>
        <taxon>Ophiophagus</taxon>
    </lineage>
</organism>
<comment type="caution">
    <text evidence="2">The sequence shown here is derived from an EMBL/GenBank/DDBJ whole genome shotgun (WGS) entry which is preliminary data.</text>
</comment>
<accession>V8NBY2</accession>
<keyword evidence="3" id="KW-1185">Reference proteome</keyword>
<gene>
    <name evidence="2" type="primary">ZC3H13</name>
    <name evidence="2" type="ORF">L345_14483</name>
</gene>
<dbReference type="AlphaFoldDB" id="V8NBY2"/>
<feature type="non-terminal residue" evidence="2">
    <location>
        <position position="1"/>
    </location>
</feature>